<dbReference type="EMBL" id="KZ506932">
    <property type="protein sequence ID" value="PKU37912.1"/>
    <property type="molecule type" value="Genomic_DNA"/>
</dbReference>
<reference evidence="3" key="2">
    <citation type="submission" date="2017-12" db="EMBL/GenBank/DDBJ databases">
        <title>Genome sequence of the Bar-tailed Godwit (Limosa lapponica baueri).</title>
        <authorList>
            <person name="Lima N.C.B."/>
            <person name="Parody-Merino A.M."/>
            <person name="Battley P.F."/>
            <person name="Fidler A.E."/>
            <person name="Prosdocimi F."/>
        </authorList>
    </citation>
    <scope>NUCLEOTIDE SEQUENCE [LARGE SCALE GENOMIC DNA]</scope>
</reference>
<reference evidence="3" key="1">
    <citation type="submission" date="2017-11" db="EMBL/GenBank/DDBJ databases">
        <authorList>
            <person name="Lima N.C."/>
            <person name="Parody-Merino A.M."/>
            <person name="Battley P.F."/>
            <person name="Fidler A.E."/>
            <person name="Prosdocimi F."/>
        </authorList>
    </citation>
    <scope>NUCLEOTIDE SEQUENCE [LARGE SCALE GENOMIC DNA]</scope>
</reference>
<evidence type="ECO:0000313" key="2">
    <source>
        <dbReference type="EMBL" id="PKU37912.1"/>
    </source>
</evidence>
<evidence type="ECO:0000313" key="3">
    <source>
        <dbReference type="Proteomes" id="UP000233556"/>
    </source>
</evidence>
<protein>
    <submittedName>
        <fullName evidence="2">Uncharacterized protein</fullName>
    </submittedName>
</protein>
<keyword evidence="3" id="KW-1185">Reference proteome</keyword>
<organism evidence="2 3">
    <name type="scientific">Limosa lapponica baueri</name>
    <dbReference type="NCBI Taxonomy" id="1758121"/>
    <lineage>
        <taxon>Eukaryota</taxon>
        <taxon>Metazoa</taxon>
        <taxon>Chordata</taxon>
        <taxon>Craniata</taxon>
        <taxon>Vertebrata</taxon>
        <taxon>Euteleostomi</taxon>
        <taxon>Archelosauria</taxon>
        <taxon>Archosauria</taxon>
        <taxon>Dinosauria</taxon>
        <taxon>Saurischia</taxon>
        <taxon>Theropoda</taxon>
        <taxon>Coelurosauria</taxon>
        <taxon>Aves</taxon>
        <taxon>Neognathae</taxon>
        <taxon>Neoaves</taxon>
        <taxon>Charadriiformes</taxon>
        <taxon>Scolopacidae</taxon>
        <taxon>Limosa</taxon>
    </lineage>
</organism>
<proteinExistence type="predicted"/>
<accession>A0A2I0TVW1</accession>
<feature type="region of interest" description="Disordered" evidence="1">
    <location>
        <begin position="59"/>
        <end position="96"/>
    </location>
</feature>
<sequence length="96" mass="11186">MTEGTAGHLPPRAAGLQAILHALHGVEEKPGTFGTHEAHTSINNILKVLLLCVTNLRRGEERRGEERRGEEKRREEKRREEKRREEKRREEEKPMQ</sequence>
<name>A0A2I0TVW1_LIMLA</name>
<dbReference type="Proteomes" id="UP000233556">
    <property type="component" value="Unassembled WGS sequence"/>
</dbReference>
<evidence type="ECO:0000256" key="1">
    <source>
        <dbReference type="SAM" id="MobiDB-lite"/>
    </source>
</evidence>
<gene>
    <name evidence="2" type="ORF">llap_11782</name>
</gene>
<dbReference type="AlphaFoldDB" id="A0A2I0TVW1"/>